<dbReference type="InterPro" id="IPR005149">
    <property type="entry name" value="Tscrpt_reg_PadR_N"/>
</dbReference>
<dbReference type="InterPro" id="IPR036390">
    <property type="entry name" value="WH_DNA-bd_sf"/>
</dbReference>
<dbReference type="PANTHER" id="PTHR43252:SF5">
    <property type="entry name" value="TRANSCRIPTIONAL REGULATOR, PADR-LIKE FAMILY"/>
    <property type="match status" value="1"/>
</dbReference>
<reference evidence="4 5" key="1">
    <citation type="submission" date="2020-09" db="EMBL/GenBank/DDBJ databases">
        <title>Genomic characterization of a novel Parvarchaeota family in acid mine drainage sediments.</title>
        <authorList>
            <person name="Luo Z.-H."/>
        </authorList>
    </citation>
    <scope>NUCLEOTIDE SEQUENCE [LARGE SCALE GENOMIC DNA]</scope>
    <source>
        <strain evidence="3">MAS1_bins.189</strain>
        <strain evidence="2">TL1-5_bins.178</strain>
    </source>
</reference>
<dbReference type="AlphaFoldDB" id="A0A8T3UY57"/>
<sequence length="159" mass="18331">MYGNFGVDFGNFNKFHGMGRGFGLRYWVLAIVSNKKMNGAEIMDKMNELSVGFWKPSAGSLYPLLADLVKEGYLSVEEKDNKKYYTITKEGSEYLDNSWFPWKDILREKLNPGRSHDVEDTIENIEFLSQFLIDNKEKLNKTDLNSLKKTIDKLKGLLS</sequence>
<proteinExistence type="predicted"/>
<dbReference type="SUPFAM" id="SSF46785">
    <property type="entry name" value="Winged helix' DNA-binding domain"/>
    <property type="match status" value="1"/>
</dbReference>
<organism evidence="3 4">
    <name type="scientific">Candidatus Acidifodinimicrobium mancum</name>
    <dbReference type="NCBI Taxonomy" id="2898728"/>
    <lineage>
        <taxon>Archaea</taxon>
        <taxon>Candidatus Parvarchaeota</taxon>
        <taxon>Candidatus Acidifodinimicrobiaceae</taxon>
        <taxon>Candidatus Acidifodinimicrobium</taxon>
    </lineage>
</organism>
<feature type="domain" description="Transcription regulator PadR N-terminal" evidence="1">
    <location>
        <begin position="28"/>
        <end position="96"/>
    </location>
</feature>
<evidence type="ECO:0000313" key="5">
    <source>
        <dbReference type="Proteomes" id="UP000763484"/>
    </source>
</evidence>
<accession>A0A8T3UY57</accession>
<gene>
    <name evidence="2" type="ORF">IHE50_00395</name>
    <name evidence="3" type="ORF">IHE51_00775</name>
</gene>
<dbReference type="Proteomes" id="UP000718571">
    <property type="component" value="Unassembled WGS sequence"/>
</dbReference>
<dbReference type="EMBL" id="JADFAQ010000011">
    <property type="protein sequence ID" value="MBE5727866.1"/>
    <property type="molecule type" value="Genomic_DNA"/>
</dbReference>
<protein>
    <submittedName>
        <fullName evidence="3">PadR family transcriptional regulator</fullName>
    </submittedName>
</protein>
<dbReference type="InterPro" id="IPR036388">
    <property type="entry name" value="WH-like_DNA-bd_sf"/>
</dbReference>
<evidence type="ECO:0000313" key="3">
    <source>
        <dbReference type="EMBL" id="MBE5728377.1"/>
    </source>
</evidence>
<dbReference type="EMBL" id="JADFAR010000008">
    <property type="protein sequence ID" value="MBE5728377.1"/>
    <property type="molecule type" value="Genomic_DNA"/>
</dbReference>
<comment type="caution">
    <text evidence="3">The sequence shown here is derived from an EMBL/GenBank/DDBJ whole genome shotgun (WGS) entry which is preliminary data.</text>
</comment>
<dbReference type="PANTHER" id="PTHR43252">
    <property type="entry name" value="TRANSCRIPTIONAL REGULATOR YQJI"/>
    <property type="match status" value="1"/>
</dbReference>
<evidence type="ECO:0000313" key="4">
    <source>
        <dbReference type="Proteomes" id="UP000718571"/>
    </source>
</evidence>
<evidence type="ECO:0000313" key="2">
    <source>
        <dbReference type="EMBL" id="MBE5727866.1"/>
    </source>
</evidence>
<name>A0A8T3UY57_9ARCH</name>
<evidence type="ECO:0000259" key="1">
    <source>
        <dbReference type="Pfam" id="PF03551"/>
    </source>
</evidence>
<dbReference type="Proteomes" id="UP000763484">
    <property type="component" value="Unassembled WGS sequence"/>
</dbReference>
<dbReference type="Pfam" id="PF03551">
    <property type="entry name" value="PadR"/>
    <property type="match status" value="1"/>
</dbReference>
<dbReference type="Gene3D" id="1.10.10.10">
    <property type="entry name" value="Winged helix-like DNA-binding domain superfamily/Winged helix DNA-binding domain"/>
    <property type="match status" value="1"/>
</dbReference>